<proteinExistence type="predicted"/>
<evidence type="ECO:0000256" key="1">
    <source>
        <dbReference type="SAM" id="MobiDB-lite"/>
    </source>
</evidence>
<feature type="non-terminal residue" evidence="2">
    <location>
        <position position="73"/>
    </location>
</feature>
<gene>
    <name evidence="2" type="ORF">IWQ62_006722</name>
</gene>
<dbReference type="InterPro" id="IPR012677">
    <property type="entry name" value="Nucleotide-bd_a/b_plait_sf"/>
</dbReference>
<evidence type="ECO:0000313" key="3">
    <source>
        <dbReference type="Proteomes" id="UP001150925"/>
    </source>
</evidence>
<dbReference type="SUPFAM" id="SSF54928">
    <property type="entry name" value="RNA-binding domain, RBD"/>
    <property type="match status" value="1"/>
</dbReference>
<name>A0A9W8AJS7_9FUNG</name>
<feature type="compositionally biased region" description="Polar residues" evidence="1">
    <location>
        <begin position="1"/>
        <end position="12"/>
    </location>
</feature>
<evidence type="ECO:0008006" key="4">
    <source>
        <dbReference type="Google" id="ProtNLM"/>
    </source>
</evidence>
<keyword evidence="3" id="KW-1185">Reference proteome</keyword>
<dbReference type="Proteomes" id="UP001150925">
    <property type="component" value="Unassembled WGS sequence"/>
</dbReference>
<dbReference type="GO" id="GO:0003676">
    <property type="term" value="F:nucleic acid binding"/>
    <property type="evidence" value="ECO:0007669"/>
    <property type="project" value="InterPro"/>
</dbReference>
<evidence type="ECO:0000313" key="2">
    <source>
        <dbReference type="EMBL" id="KAJ1949512.1"/>
    </source>
</evidence>
<protein>
    <recommendedName>
        <fullName evidence="4">RRM domain-containing protein</fullName>
    </recommendedName>
</protein>
<accession>A0A9W8AJS7</accession>
<feature type="compositionally biased region" description="Polar residues" evidence="1">
    <location>
        <begin position="21"/>
        <end position="30"/>
    </location>
</feature>
<sequence length="73" mass="7966">MSEVTQGEQSQVPVLGDDTVSEYSSDTSTGPLGEPQACLFVANLNISKTDHELYEDVHTLFSEYGEVLELTVN</sequence>
<dbReference type="EMBL" id="JANBPY010003996">
    <property type="protein sequence ID" value="KAJ1949512.1"/>
    <property type="molecule type" value="Genomic_DNA"/>
</dbReference>
<comment type="caution">
    <text evidence="2">The sequence shown here is derived from an EMBL/GenBank/DDBJ whole genome shotgun (WGS) entry which is preliminary data.</text>
</comment>
<feature type="region of interest" description="Disordered" evidence="1">
    <location>
        <begin position="1"/>
        <end position="32"/>
    </location>
</feature>
<organism evidence="2 3">
    <name type="scientific">Dispira parvispora</name>
    <dbReference type="NCBI Taxonomy" id="1520584"/>
    <lineage>
        <taxon>Eukaryota</taxon>
        <taxon>Fungi</taxon>
        <taxon>Fungi incertae sedis</taxon>
        <taxon>Zoopagomycota</taxon>
        <taxon>Kickxellomycotina</taxon>
        <taxon>Dimargaritomycetes</taxon>
        <taxon>Dimargaritales</taxon>
        <taxon>Dimargaritaceae</taxon>
        <taxon>Dispira</taxon>
    </lineage>
</organism>
<dbReference type="Gene3D" id="3.30.70.330">
    <property type="match status" value="1"/>
</dbReference>
<dbReference type="OrthoDB" id="410044at2759"/>
<reference evidence="2" key="1">
    <citation type="submission" date="2022-07" db="EMBL/GenBank/DDBJ databases">
        <title>Phylogenomic reconstructions and comparative analyses of Kickxellomycotina fungi.</title>
        <authorList>
            <person name="Reynolds N.K."/>
            <person name="Stajich J.E."/>
            <person name="Barry K."/>
            <person name="Grigoriev I.V."/>
            <person name="Crous P."/>
            <person name="Smith M.E."/>
        </authorList>
    </citation>
    <scope>NUCLEOTIDE SEQUENCE</scope>
    <source>
        <strain evidence="2">RSA 1196</strain>
    </source>
</reference>
<dbReference type="AlphaFoldDB" id="A0A9W8AJS7"/>
<dbReference type="InterPro" id="IPR035979">
    <property type="entry name" value="RBD_domain_sf"/>
</dbReference>